<reference evidence="1" key="1">
    <citation type="submission" date="2018-06" db="EMBL/GenBank/DDBJ databases">
        <authorList>
            <person name="Zhirakovskaya E."/>
        </authorList>
    </citation>
    <scope>NUCLEOTIDE SEQUENCE</scope>
</reference>
<proteinExistence type="predicted"/>
<accession>A0A3B1DNR6</accession>
<dbReference type="EMBL" id="UOGK01000687">
    <property type="protein sequence ID" value="VAX42422.1"/>
    <property type="molecule type" value="Genomic_DNA"/>
</dbReference>
<gene>
    <name evidence="1" type="ORF">MNBD_PLANCTO03-1157</name>
</gene>
<sequence length="438" mass="47318">MSRQSTENTSSVCHGCVSRAGVDGCMRTADTAVAHSSRTTDITWTRTRAILGAVLGVLLGISTSTAQPENTLTLRGGATPPAGEVVACSIEGVVVESPVTGRVIVGWERVRSVSGEHAEEAEAFAEIADQAWRAISRLQRGDIPAAEPVLEGLFVLYRDRTGPTAAAINGGLLRCRLERGAHTLAVGAWLAWLHASSDDAEAAWYDTLSLSRAASAAPTTDPETGLLPGLPPIWLDLPAVRVFGDAPSAGAAFGEREQELAELYRHAARAQHGDREPMPRLTSADPAVRLVWDIVAAQSRSDQERATGRKAIKVRLRKEPVGWLDAWLRVGLGRSLLLEDETAQRQRGVIELLRVRITHERDAPYLAGLALAEAAVALRELGDDTAATMLRRELLDLFPDHPAAGWEPIMLWNDSLSARMERDPPRQPSVVESRKPHG</sequence>
<organism evidence="1">
    <name type="scientific">hydrothermal vent metagenome</name>
    <dbReference type="NCBI Taxonomy" id="652676"/>
    <lineage>
        <taxon>unclassified sequences</taxon>
        <taxon>metagenomes</taxon>
        <taxon>ecological metagenomes</taxon>
    </lineage>
</organism>
<evidence type="ECO:0000313" key="1">
    <source>
        <dbReference type="EMBL" id="VAX42422.1"/>
    </source>
</evidence>
<dbReference type="AlphaFoldDB" id="A0A3B1DNR6"/>
<name>A0A3B1DNR6_9ZZZZ</name>
<protein>
    <submittedName>
        <fullName evidence="1">Uncharacterized protein</fullName>
    </submittedName>
</protein>